<organism evidence="1 2">
    <name type="scientific">Corynebacterium mycetoides</name>
    <dbReference type="NCBI Taxonomy" id="38302"/>
    <lineage>
        <taxon>Bacteria</taxon>
        <taxon>Bacillati</taxon>
        <taxon>Actinomycetota</taxon>
        <taxon>Actinomycetes</taxon>
        <taxon>Mycobacteriales</taxon>
        <taxon>Corynebacteriaceae</taxon>
        <taxon>Corynebacterium</taxon>
    </lineage>
</organism>
<gene>
    <name evidence="1" type="ORF">SAMN04488535_1350</name>
</gene>
<dbReference type="RefSeq" id="WP_092150374.1">
    <property type="nucleotide sequence ID" value="NZ_LT629700.1"/>
</dbReference>
<dbReference type="OrthoDB" id="5189801at2"/>
<dbReference type="EMBL" id="LT629700">
    <property type="protein sequence ID" value="SDL94962.1"/>
    <property type="molecule type" value="Genomic_DNA"/>
</dbReference>
<dbReference type="AlphaFoldDB" id="A0A1G9P7W8"/>
<evidence type="ECO:0000313" key="2">
    <source>
        <dbReference type="Proteomes" id="UP000199350"/>
    </source>
</evidence>
<keyword evidence="2" id="KW-1185">Reference proteome</keyword>
<protein>
    <submittedName>
        <fullName evidence="1">Uncharacterized protein</fullName>
    </submittedName>
</protein>
<sequence length="312" mass="32807">MRLIHCQCGAGTELIDAPPAASPTALTLTLPAVPSRADLRPLDEIAAQLLPHDDTPSLEEIQASPSVPHMGQPQFAPQRPRERMRVVVSGGDAALGAVLTRMMRGDYLWAEVAYVPADPTSPAAVAWGAPTFAEAAEAPVVPAPCIRNDFGQVVAGSATVSHADPASEFVGEIVVDSSVLVFRDGGEPSARFYGSFGAKLVPTAAAPGLAATPLVTPLASLVSADRVSRLSAPALERLNRAPGGRWLTRNTAVPPALTDGSRVLTGRALQVGGRDVRVTVDGVARKRPVEKVTFYRHLRDIQSVKTAPSERM</sequence>
<accession>A0A1G9P7W8</accession>
<name>A0A1G9P7W8_9CORY</name>
<dbReference type="STRING" id="38302.SAMN04488535_1350"/>
<proteinExistence type="predicted"/>
<dbReference type="Proteomes" id="UP000199350">
    <property type="component" value="Chromosome I"/>
</dbReference>
<evidence type="ECO:0000313" key="1">
    <source>
        <dbReference type="EMBL" id="SDL94962.1"/>
    </source>
</evidence>
<reference evidence="2" key="1">
    <citation type="submission" date="2016-10" db="EMBL/GenBank/DDBJ databases">
        <authorList>
            <person name="Varghese N."/>
            <person name="Submissions S."/>
        </authorList>
    </citation>
    <scope>NUCLEOTIDE SEQUENCE [LARGE SCALE GENOMIC DNA]</scope>
    <source>
        <strain evidence="2">DSM 20632</strain>
    </source>
</reference>